<comment type="caution">
    <text evidence="2">The sequence shown here is derived from an EMBL/GenBank/DDBJ whole genome shotgun (WGS) entry which is preliminary data.</text>
</comment>
<reference evidence="2 3" key="1">
    <citation type="submission" date="2023-07" db="EMBL/GenBank/DDBJ databases">
        <title>Genomic Encyclopedia of Type Strains, Phase IV (KMG-IV): sequencing the most valuable type-strain genomes for metagenomic binning, comparative biology and taxonomic classification.</title>
        <authorList>
            <person name="Goeker M."/>
        </authorList>
    </citation>
    <scope>NUCLEOTIDE SEQUENCE [LARGE SCALE GENOMIC DNA]</scope>
    <source>
        <strain evidence="2 3">DSM 19154</strain>
    </source>
</reference>
<keyword evidence="3" id="KW-1185">Reference proteome</keyword>
<dbReference type="InterPro" id="IPR035959">
    <property type="entry name" value="RutC-like_sf"/>
</dbReference>
<dbReference type="InterPro" id="IPR013813">
    <property type="entry name" value="Endoribo_LPSP/chorism_mut-like"/>
</dbReference>
<accession>A0ABT9YIC6</accession>
<dbReference type="Proteomes" id="UP001225034">
    <property type="component" value="Unassembled WGS sequence"/>
</dbReference>
<dbReference type="EMBL" id="JAUSUA010000002">
    <property type="protein sequence ID" value="MDQ0207358.1"/>
    <property type="molecule type" value="Genomic_DNA"/>
</dbReference>
<organism evidence="2 3">
    <name type="scientific">Alkalicoccobacillus murimartini</name>
    <dbReference type="NCBI Taxonomy" id="171685"/>
    <lineage>
        <taxon>Bacteria</taxon>
        <taxon>Bacillati</taxon>
        <taxon>Bacillota</taxon>
        <taxon>Bacilli</taxon>
        <taxon>Bacillales</taxon>
        <taxon>Bacillaceae</taxon>
        <taxon>Alkalicoccobacillus</taxon>
    </lineage>
</organism>
<evidence type="ECO:0000259" key="1">
    <source>
        <dbReference type="Pfam" id="PF14588"/>
    </source>
</evidence>
<sequence>MRDLTEEHMQRLNIHLPKPNNPLNGYVSVKQVGRLLYTAGQDCRINGELQYEGKLGEELTIEEGKHAAEIVMLNLLAAIKQHTGSLDSIKQVVKILAFVNSTNTFADQPHVIDGASDLLNRILKERGTHARSAVSANSLPFHTPVEIEMIVELK</sequence>
<feature type="domain" description="Endoribonuclease L-PSP/chorismate mutase-like" evidence="1">
    <location>
        <begin position="14"/>
        <end position="143"/>
    </location>
</feature>
<dbReference type="RefSeq" id="WP_306982573.1">
    <property type="nucleotide sequence ID" value="NZ_JAUSUA010000002.1"/>
</dbReference>
<evidence type="ECO:0000313" key="2">
    <source>
        <dbReference type="EMBL" id="MDQ0207358.1"/>
    </source>
</evidence>
<dbReference type="CDD" id="cd02199">
    <property type="entry name" value="YjgF_YER057c_UK114_like_1"/>
    <property type="match status" value="1"/>
</dbReference>
<protein>
    <submittedName>
        <fullName evidence="2">Enamine deaminase RidA (YjgF/YER057c/UK114 family)</fullName>
    </submittedName>
</protein>
<evidence type="ECO:0000313" key="3">
    <source>
        <dbReference type="Proteomes" id="UP001225034"/>
    </source>
</evidence>
<dbReference type="SUPFAM" id="SSF55298">
    <property type="entry name" value="YjgF-like"/>
    <property type="match status" value="1"/>
</dbReference>
<dbReference type="PANTHER" id="PTHR43760:SF1">
    <property type="entry name" value="ENDORIBONUCLEASE L-PSP_CHORISMATE MUTASE-LIKE DOMAIN-CONTAINING PROTEIN"/>
    <property type="match status" value="1"/>
</dbReference>
<name>A0ABT9YIC6_9BACI</name>
<proteinExistence type="predicted"/>
<dbReference type="Gene3D" id="3.30.1330.40">
    <property type="entry name" value="RutC-like"/>
    <property type="match status" value="1"/>
</dbReference>
<gene>
    <name evidence="2" type="ORF">J2S05_002157</name>
</gene>
<dbReference type="PANTHER" id="PTHR43760">
    <property type="entry name" value="ENDORIBONUCLEASE-RELATED"/>
    <property type="match status" value="1"/>
</dbReference>
<dbReference type="Pfam" id="PF14588">
    <property type="entry name" value="YjgF_endoribonc"/>
    <property type="match status" value="1"/>
</dbReference>